<dbReference type="InterPro" id="IPR001680">
    <property type="entry name" value="WD40_rpt"/>
</dbReference>
<dbReference type="PANTHER" id="PTHR46202:SF1">
    <property type="entry name" value="DNA EXCISION REPAIR PROTEIN ERCC-8"/>
    <property type="match status" value="1"/>
</dbReference>
<dbReference type="SMART" id="SM00320">
    <property type="entry name" value="WD40"/>
    <property type="match status" value="3"/>
</dbReference>
<dbReference type="GO" id="GO:0006283">
    <property type="term" value="P:transcription-coupled nucleotide-excision repair"/>
    <property type="evidence" value="ECO:0007669"/>
    <property type="project" value="InterPro"/>
</dbReference>
<sequence length="482" mass="54492">MRRKHRETCPLLDSLQQQSSSAWKRIFSYYYLIDKFQVAHKLHCLEDVVVDKDANSLSTVTALDIDLAEGRYILSGEKDGSIYLYDLLPYSIEKRTKLPCLSHHHPSSSGLENTSVSSLFWYTLDNGMFFSLQHLGRKSSVSIWDTNLFAIEQVIEYSDVPIYSMAVCPVSCMQPLLALSSDKKILLLDVRVGKKAVGELRGEGWNCGVSCVEWCPNVDYCLAAGTFDGDLCLVDCRKPQPPNNRLVTMNPFRYSSIWNCNPPVLVAPMSRSVDKNVQGKLSWCPSSRFVTNYTCKKNNILVKRKYDDIDDAWNQIERDYISSPMPQEHSPVAMHRAHSSSIQSIHFLWNCRYASSLDTQGNVHVWDTLTGYLVHSLYCSCLPNQRKMKYSGKSISVAWDNKTLLYALDSKLYSFDAISGKHCTTIETLGTEVTAFTCHPWEPLSICGSIRGELIFFGIEDNIFLCKSSALPRGVVSCSHEK</sequence>
<evidence type="ECO:0000313" key="2">
    <source>
        <dbReference type="Proteomes" id="UP001300502"/>
    </source>
</evidence>
<keyword evidence="2" id="KW-1185">Reference proteome</keyword>
<dbReference type="InterPro" id="IPR036322">
    <property type="entry name" value="WD40_repeat_dom_sf"/>
</dbReference>
<accession>A0AAV9ILL1</accession>
<protein>
    <recommendedName>
        <fullName evidence="3">Transducin family protein / WD-40 repeat family protein</fullName>
    </recommendedName>
</protein>
<dbReference type="GO" id="GO:0031464">
    <property type="term" value="C:Cul4A-RING E3 ubiquitin ligase complex"/>
    <property type="evidence" value="ECO:0007669"/>
    <property type="project" value="TreeGrafter"/>
</dbReference>
<reference evidence="1 2" key="1">
    <citation type="submission" date="2022-07" db="EMBL/GenBank/DDBJ databases">
        <title>Genome-wide signatures of adaptation to extreme environments.</title>
        <authorList>
            <person name="Cho C.H."/>
            <person name="Yoon H.S."/>
        </authorList>
    </citation>
    <scope>NUCLEOTIDE SEQUENCE [LARGE SCALE GENOMIC DNA]</scope>
    <source>
        <strain evidence="1 2">108.79 E11</strain>
    </source>
</reference>
<evidence type="ECO:0008006" key="3">
    <source>
        <dbReference type="Google" id="ProtNLM"/>
    </source>
</evidence>
<dbReference type="Proteomes" id="UP001300502">
    <property type="component" value="Unassembled WGS sequence"/>
</dbReference>
<dbReference type="GO" id="GO:0000109">
    <property type="term" value="C:nucleotide-excision repair complex"/>
    <property type="evidence" value="ECO:0007669"/>
    <property type="project" value="TreeGrafter"/>
</dbReference>
<dbReference type="SUPFAM" id="SSF50978">
    <property type="entry name" value="WD40 repeat-like"/>
    <property type="match status" value="1"/>
</dbReference>
<comment type="caution">
    <text evidence="1">The sequence shown here is derived from an EMBL/GenBank/DDBJ whole genome shotgun (WGS) entry which is preliminary data.</text>
</comment>
<gene>
    <name evidence="1" type="ORF">GAYE_SCF51G6092</name>
</gene>
<dbReference type="GO" id="GO:0000209">
    <property type="term" value="P:protein polyubiquitination"/>
    <property type="evidence" value="ECO:0007669"/>
    <property type="project" value="TreeGrafter"/>
</dbReference>
<dbReference type="GO" id="GO:0043161">
    <property type="term" value="P:proteasome-mediated ubiquitin-dependent protein catabolic process"/>
    <property type="evidence" value="ECO:0007669"/>
    <property type="project" value="TreeGrafter"/>
</dbReference>
<name>A0AAV9ILL1_9RHOD</name>
<dbReference type="AlphaFoldDB" id="A0AAV9ILL1"/>
<evidence type="ECO:0000313" key="1">
    <source>
        <dbReference type="EMBL" id="KAK4528158.1"/>
    </source>
</evidence>
<dbReference type="Gene3D" id="2.130.10.10">
    <property type="entry name" value="YVTN repeat-like/Quinoprotein amine dehydrogenase"/>
    <property type="match status" value="2"/>
</dbReference>
<dbReference type="InterPro" id="IPR042238">
    <property type="entry name" value="Rad28/ERCC8/Ckn1/ATCSA-1"/>
</dbReference>
<organism evidence="1 2">
    <name type="scientific">Galdieria yellowstonensis</name>
    <dbReference type="NCBI Taxonomy" id="3028027"/>
    <lineage>
        <taxon>Eukaryota</taxon>
        <taxon>Rhodophyta</taxon>
        <taxon>Bangiophyceae</taxon>
        <taxon>Galdieriales</taxon>
        <taxon>Galdieriaceae</taxon>
        <taxon>Galdieria</taxon>
    </lineage>
</organism>
<proteinExistence type="predicted"/>
<dbReference type="PANTHER" id="PTHR46202">
    <property type="entry name" value="DNA EXCISION REPAIR PROTEIN ERCC-8"/>
    <property type="match status" value="1"/>
</dbReference>
<dbReference type="InterPro" id="IPR015943">
    <property type="entry name" value="WD40/YVTN_repeat-like_dom_sf"/>
</dbReference>
<dbReference type="EMBL" id="JANCYU010000060">
    <property type="protein sequence ID" value="KAK4528158.1"/>
    <property type="molecule type" value="Genomic_DNA"/>
</dbReference>